<evidence type="ECO:0000313" key="11">
    <source>
        <dbReference type="Proteomes" id="UP000010475"/>
    </source>
</evidence>
<feature type="domain" description="Glycosyltransferase RgtA/B/C/D-like" evidence="9">
    <location>
        <begin position="104"/>
        <end position="269"/>
    </location>
</feature>
<dbReference type="GO" id="GO:0005886">
    <property type="term" value="C:plasma membrane"/>
    <property type="evidence" value="ECO:0007669"/>
    <property type="project" value="UniProtKB-SubCell"/>
</dbReference>
<dbReference type="GO" id="GO:0016763">
    <property type="term" value="F:pentosyltransferase activity"/>
    <property type="evidence" value="ECO:0007669"/>
    <property type="project" value="TreeGrafter"/>
</dbReference>
<dbReference type="InterPro" id="IPR038731">
    <property type="entry name" value="RgtA/B/C-like"/>
</dbReference>
<evidence type="ECO:0000256" key="8">
    <source>
        <dbReference type="SAM" id="Phobius"/>
    </source>
</evidence>
<name>K9X1F4_9NOST</name>
<dbReference type="PANTHER" id="PTHR33908:SF11">
    <property type="entry name" value="MEMBRANE PROTEIN"/>
    <property type="match status" value="1"/>
</dbReference>
<protein>
    <submittedName>
        <fullName evidence="10">Putative membrane protein</fullName>
    </submittedName>
</protein>
<evidence type="ECO:0000256" key="3">
    <source>
        <dbReference type="ARBA" id="ARBA00022676"/>
    </source>
</evidence>
<dbReference type="RefSeq" id="WP_015209112.1">
    <property type="nucleotide sequence ID" value="NC_019757.1"/>
</dbReference>
<keyword evidence="7 8" id="KW-0472">Membrane</keyword>
<keyword evidence="6 8" id="KW-1133">Transmembrane helix</keyword>
<feature type="transmembrane region" description="Helical" evidence="8">
    <location>
        <begin position="12"/>
        <end position="34"/>
    </location>
</feature>
<dbReference type="PATRIC" id="fig|56107.3.peg.4118"/>
<dbReference type="EMBL" id="CP003642">
    <property type="protein sequence ID" value="AFZ25866.1"/>
    <property type="molecule type" value="Genomic_DNA"/>
</dbReference>
<keyword evidence="3" id="KW-0328">Glycosyltransferase</keyword>
<dbReference type="GO" id="GO:0009103">
    <property type="term" value="P:lipopolysaccharide biosynthetic process"/>
    <property type="evidence" value="ECO:0007669"/>
    <property type="project" value="UniProtKB-ARBA"/>
</dbReference>
<dbReference type="InterPro" id="IPR050297">
    <property type="entry name" value="LipidA_mod_glycosyltrf_83"/>
</dbReference>
<evidence type="ECO:0000256" key="2">
    <source>
        <dbReference type="ARBA" id="ARBA00022475"/>
    </source>
</evidence>
<dbReference type="AlphaFoldDB" id="K9X1F4"/>
<keyword evidence="5 8" id="KW-0812">Transmembrane</keyword>
<comment type="subcellular location">
    <subcellularLocation>
        <location evidence="1">Cell membrane</location>
        <topology evidence="1">Multi-pass membrane protein</topology>
    </subcellularLocation>
</comment>
<sequence>MMNKSSAIPKFSWGFSLEWLLLSAIAISILLRILNLGSREFWYDEVLSLLLSTGHSTAYNTPGDTPVVLANYTSLLSLPVESGVREIILTLRQLIHGLLGGEPHPPIFFLSQHLWLRLFGNSEIATRSLNTLFSIAAIFSAYGLGRTFLGHRGGLFLSALLGINPFFLFHSLNVRMYAPLVLWVTLSSWALLHLIDQRDTQIPDSPRRRWLWNTILIVSIPAGLLTFYLYGYWVIVLAVLVLYLDRPHWWQHGCRLGFGVLLAMPWILWGTIKQLRNADLNRFGAGGKSVPAWLNHLQDVTQTLGTDLLVGDWVTSLAPMSVTVAGCLVILLLLTCCISLWRQGEQKNLGVALILGILPLFLALVVDIATKKFTLGFGWGRTMIIILPGCLLLLALWVERGVSSQLRAPIATGLLLIYLTISVSDFSLRPRSVFHSVAELILQEANQPTLIAMNSQAWGHVMRLAYYIPSTAPVMLLAQKPAELATSLEKVLKDEAIKYRRVIWLDSGSPLWSRLKTEAEIENQKQRIQQVLSPQFQLNSTQPLSGTMSLDKFTARLYTNASLR</sequence>
<feature type="transmembrane region" description="Helical" evidence="8">
    <location>
        <begin position="176"/>
        <end position="195"/>
    </location>
</feature>
<feature type="transmembrane region" description="Helical" evidence="8">
    <location>
        <begin position="215"/>
        <end position="244"/>
    </location>
</feature>
<evidence type="ECO:0000313" key="10">
    <source>
        <dbReference type="EMBL" id="AFZ25866.1"/>
    </source>
</evidence>
<feature type="transmembrane region" description="Helical" evidence="8">
    <location>
        <begin position="124"/>
        <end position="143"/>
    </location>
</feature>
<gene>
    <name evidence="10" type="ORF">Cylst_3743</name>
</gene>
<keyword evidence="4" id="KW-0808">Transferase</keyword>
<dbReference type="Pfam" id="PF13231">
    <property type="entry name" value="PMT_2"/>
    <property type="match status" value="1"/>
</dbReference>
<feature type="transmembrane region" description="Helical" evidence="8">
    <location>
        <begin position="149"/>
        <end position="169"/>
    </location>
</feature>
<dbReference type="HOGENOM" id="CLU_482165_0_0_3"/>
<accession>K9X1F4</accession>
<dbReference type="Proteomes" id="UP000010475">
    <property type="component" value="Chromosome"/>
</dbReference>
<keyword evidence="2" id="KW-1003">Cell membrane</keyword>
<keyword evidence="11" id="KW-1185">Reference proteome</keyword>
<dbReference type="PANTHER" id="PTHR33908">
    <property type="entry name" value="MANNOSYLTRANSFERASE YKCB-RELATED"/>
    <property type="match status" value="1"/>
</dbReference>
<evidence type="ECO:0000256" key="7">
    <source>
        <dbReference type="ARBA" id="ARBA00023136"/>
    </source>
</evidence>
<evidence type="ECO:0000259" key="9">
    <source>
        <dbReference type="Pfam" id="PF13231"/>
    </source>
</evidence>
<organism evidence="10 11">
    <name type="scientific">Cylindrospermum stagnale PCC 7417</name>
    <dbReference type="NCBI Taxonomy" id="56107"/>
    <lineage>
        <taxon>Bacteria</taxon>
        <taxon>Bacillati</taxon>
        <taxon>Cyanobacteriota</taxon>
        <taxon>Cyanophyceae</taxon>
        <taxon>Nostocales</taxon>
        <taxon>Nostocaceae</taxon>
        <taxon>Cylindrospermum</taxon>
    </lineage>
</organism>
<reference evidence="10 11" key="1">
    <citation type="submission" date="2012-06" db="EMBL/GenBank/DDBJ databases">
        <title>Finished chromosome of genome of Cylindrospermum stagnale PCC 7417.</title>
        <authorList>
            <consortium name="US DOE Joint Genome Institute"/>
            <person name="Gugger M."/>
            <person name="Coursin T."/>
            <person name="Rippka R."/>
            <person name="Tandeau De Marsac N."/>
            <person name="Huntemann M."/>
            <person name="Wei C.-L."/>
            <person name="Han J."/>
            <person name="Detter J.C."/>
            <person name="Han C."/>
            <person name="Tapia R."/>
            <person name="Chen A."/>
            <person name="Kyrpides N."/>
            <person name="Mavromatis K."/>
            <person name="Markowitz V."/>
            <person name="Szeto E."/>
            <person name="Ivanova N."/>
            <person name="Pagani I."/>
            <person name="Pati A."/>
            <person name="Goodwin L."/>
            <person name="Nordberg H.P."/>
            <person name="Cantor M.N."/>
            <person name="Hua S.X."/>
            <person name="Woyke T."/>
            <person name="Kerfeld C.A."/>
        </authorList>
    </citation>
    <scope>NUCLEOTIDE SEQUENCE [LARGE SCALE GENOMIC DNA]</scope>
    <source>
        <strain evidence="10 11">PCC 7417</strain>
    </source>
</reference>
<evidence type="ECO:0000256" key="5">
    <source>
        <dbReference type="ARBA" id="ARBA00022692"/>
    </source>
</evidence>
<feature type="transmembrane region" description="Helical" evidence="8">
    <location>
        <begin position="317"/>
        <end position="341"/>
    </location>
</feature>
<feature type="transmembrane region" description="Helical" evidence="8">
    <location>
        <begin position="348"/>
        <end position="366"/>
    </location>
</feature>
<evidence type="ECO:0000256" key="1">
    <source>
        <dbReference type="ARBA" id="ARBA00004651"/>
    </source>
</evidence>
<feature type="transmembrane region" description="Helical" evidence="8">
    <location>
        <begin position="378"/>
        <end position="398"/>
    </location>
</feature>
<dbReference type="KEGG" id="csg:Cylst_3743"/>
<proteinExistence type="predicted"/>
<evidence type="ECO:0000256" key="4">
    <source>
        <dbReference type="ARBA" id="ARBA00022679"/>
    </source>
</evidence>
<dbReference type="eggNOG" id="COG5305">
    <property type="taxonomic scope" value="Bacteria"/>
</dbReference>
<evidence type="ECO:0000256" key="6">
    <source>
        <dbReference type="ARBA" id="ARBA00022989"/>
    </source>
</evidence>
<dbReference type="STRING" id="56107.Cylst_3743"/>